<sequence length="449" mass="50224">MDKGTVTNSESKSTLYGRKNLTSYGLLLSDGTLVEAIYDETKRPSLSFLVAPPDGPTSEANSFTDRGEVFSPPTGDVDVISGGTVTLASGVADYGTPALLIEELYKYLRRSVDLEQFQLKLMANWTLMTYAYDAWDAVPYLRFKGEPGTGKTRCLAMLQLLCYRATDLGVGPSKSALFRTSDRVRGTMLIDEADYEGDLRSDLIQLLNAGYKKNGTMTISSPHGDDWKAKPYRVGGPKALANREDFPDRATETRCVTIHTVQKPLAPHIPTRLPPSFMADAAVIRKKLLQWRIDNARSLPSLEGELSCLEARAREICLPLYSCSPDPDFRQELLQWFKCHTMELRHEEPSRIVLESIIACRPKDQEAIPVARIRKNALVIAARRDLPDRHFAPKRVADLLRGLRFETKRRNDGAHFYFDAAVFEQQCKRFEISIGCRDGSDADAKSSTC</sequence>
<evidence type="ECO:0008006" key="3">
    <source>
        <dbReference type="Google" id="ProtNLM"/>
    </source>
</evidence>
<dbReference type="EMBL" id="CP002467">
    <property type="protein sequence ID" value="ADV80968.1"/>
    <property type="molecule type" value="Genomic_DNA"/>
</dbReference>
<evidence type="ECO:0000313" key="2">
    <source>
        <dbReference type="Proteomes" id="UP000006844"/>
    </source>
</evidence>
<name>E8UZ23_TERSS</name>
<dbReference type="RefSeq" id="WP_013566701.1">
    <property type="nucleotide sequence ID" value="NC_014963.1"/>
</dbReference>
<dbReference type="AlphaFoldDB" id="E8UZ23"/>
<accession>E8UZ23</accession>
<dbReference type="eggNOG" id="COG0358">
    <property type="taxonomic scope" value="Bacteria"/>
</dbReference>
<dbReference type="HOGENOM" id="CLU_616557_0_0_0"/>
<reference evidence="1 2" key="1">
    <citation type="journal article" date="2012" name="Stand. Genomic Sci.">
        <title>Complete genome sequence of Terriglobus saanensis type strain SP1PR4(T), an Acidobacteria from tundra soil.</title>
        <authorList>
            <person name="Rawat S.R."/>
            <person name="Mannisto M.K."/>
            <person name="Starovoytov V."/>
            <person name="Goodwin L."/>
            <person name="Nolan M."/>
            <person name="Hauser L."/>
            <person name="Land M."/>
            <person name="Davenport K.W."/>
            <person name="Woyke T."/>
            <person name="Haggblom M.M."/>
        </authorList>
    </citation>
    <scope>NUCLEOTIDE SEQUENCE</scope>
    <source>
        <strain evidence="2">ATCC BAA-1853 / DSM 23119 / SP1PR4</strain>
    </source>
</reference>
<dbReference type="STRING" id="401053.AciPR4_0127"/>
<dbReference type="OrthoDB" id="165259at2"/>
<dbReference type="Proteomes" id="UP000006844">
    <property type="component" value="Chromosome"/>
</dbReference>
<dbReference type="KEGG" id="tsa:AciPR4_0127"/>
<keyword evidence="2" id="KW-1185">Reference proteome</keyword>
<proteinExistence type="predicted"/>
<gene>
    <name evidence="1" type="ordered locus">AciPR4_0127</name>
</gene>
<protein>
    <recommendedName>
        <fullName evidence="3">DUF3631 domain-containing protein</fullName>
    </recommendedName>
</protein>
<organism evidence="1 2">
    <name type="scientific">Terriglobus saanensis (strain ATCC BAA-1853 / DSM 23119 / SP1PR4)</name>
    <dbReference type="NCBI Taxonomy" id="401053"/>
    <lineage>
        <taxon>Bacteria</taxon>
        <taxon>Pseudomonadati</taxon>
        <taxon>Acidobacteriota</taxon>
        <taxon>Terriglobia</taxon>
        <taxon>Terriglobales</taxon>
        <taxon>Acidobacteriaceae</taxon>
        <taxon>Terriglobus</taxon>
    </lineage>
</organism>
<evidence type="ECO:0000313" key="1">
    <source>
        <dbReference type="EMBL" id="ADV80968.1"/>
    </source>
</evidence>